<dbReference type="RefSeq" id="XP_015266855.1">
    <property type="nucleotide sequence ID" value="XM_015411369.1"/>
</dbReference>
<name>A0ABM1JZG8_GEKJA</name>
<feature type="region of interest" description="Disordered" evidence="1">
    <location>
        <begin position="15"/>
        <end position="38"/>
    </location>
</feature>
<evidence type="ECO:0000313" key="4">
    <source>
        <dbReference type="RefSeq" id="XP_015266855.1"/>
    </source>
</evidence>
<dbReference type="PANTHER" id="PTHR47141:SF1">
    <property type="entry name" value="CYSTATIN-F"/>
    <property type="match status" value="1"/>
</dbReference>
<dbReference type="Pfam" id="PF00031">
    <property type="entry name" value="Cystatin"/>
    <property type="match status" value="1"/>
</dbReference>
<protein>
    <submittedName>
        <fullName evidence="4">Cystatin-F</fullName>
    </submittedName>
</protein>
<dbReference type="InterPro" id="IPR000010">
    <property type="entry name" value="Cystatin_dom"/>
</dbReference>
<dbReference type="InterPro" id="IPR046350">
    <property type="entry name" value="Cystatin_sf"/>
</dbReference>
<keyword evidence="3" id="KW-1185">Reference proteome</keyword>
<dbReference type="InterPro" id="IPR042886">
    <property type="entry name" value="Cystatin-F"/>
</dbReference>
<dbReference type="CDD" id="cd00042">
    <property type="entry name" value="CY"/>
    <property type="match status" value="1"/>
</dbReference>
<dbReference type="GeneID" id="107110570"/>
<feature type="domain" description="Cystatin" evidence="2">
    <location>
        <begin position="25"/>
        <end position="112"/>
    </location>
</feature>
<organism evidence="3 4">
    <name type="scientific">Gekko japonicus</name>
    <name type="common">Schlegel's Japanese gecko</name>
    <dbReference type="NCBI Taxonomy" id="146911"/>
    <lineage>
        <taxon>Eukaryota</taxon>
        <taxon>Metazoa</taxon>
        <taxon>Chordata</taxon>
        <taxon>Craniata</taxon>
        <taxon>Vertebrata</taxon>
        <taxon>Euteleostomi</taxon>
        <taxon>Lepidosauria</taxon>
        <taxon>Squamata</taxon>
        <taxon>Bifurcata</taxon>
        <taxon>Gekkota</taxon>
        <taxon>Gekkonidae</taxon>
        <taxon>Gekkoninae</taxon>
        <taxon>Gekko</taxon>
    </lineage>
</organism>
<gene>
    <name evidence="4" type="primary">CST7</name>
</gene>
<evidence type="ECO:0000256" key="1">
    <source>
        <dbReference type="SAM" id="MobiDB-lite"/>
    </source>
</evidence>
<dbReference type="SMART" id="SM00043">
    <property type="entry name" value="CY"/>
    <property type="match status" value="1"/>
</dbReference>
<evidence type="ECO:0000313" key="3">
    <source>
        <dbReference type="Proteomes" id="UP000694871"/>
    </source>
</evidence>
<proteinExistence type="predicted"/>
<dbReference type="Gene3D" id="3.10.450.10">
    <property type="match status" value="1"/>
</dbReference>
<evidence type="ECO:0000259" key="2">
    <source>
        <dbReference type="SMART" id="SM00043"/>
    </source>
</evidence>
<dbReference type="Proteomes" id="UP000694871">
    <property type="component" value="Unplaced"/>
</dbReference>
<reference evidence="4" key="1">
    <citation type="submission" date="2025-08" db="UniProtKB">
        <authorList>
            <consortium name="RefSeq"/>
        </authorList>
    </citation>
    <scope>IDENTIFICATION</scope>
</reference>
<dbReference type="SUPFAM" id="SSF54403">
    <property type="entry name" value="Cystatin/monellin"/>
    <property type="match status" value="1"/>
</dbReference>
<dbReference type="PANTHER" id="PTHR47141">
    <property type="entry name" value="CYSTATIN-F"/>
    <property type="match status" value="1"/>
</dbReference>
<accession>A0ABM1JZG8</accession>
<sequence>MGSYSLLGHRLSGSRSFRQLPSSRIKPGSPVPIKTNDPGVQKAARYGVYTYNNSSNDIFLFKESRINKAMVQIVRGLKYNLDVNIARTVCTKRQHPTLDQCRFQKHKKLRQLI</sequence>